<dbReference type="WBParaSite" id="Csp11.Scaffold629.g14952.t1">
    <property type="protein sequence ID" value="Csp11.Scaffold629.g14952.t1"/>
    <property type="gene ID" value="Csp11.Scaffold629.g14952"/>
</dbReference>
<organism evidence="2 3">
    <name type="scientific">Caenorhabditis tropicalis</name>
    <dbReference type="NCBI Taxonomy" id="1561998"/>
    <lineage>
        <taxon>Eukaryota</taxon>
        <taxon>Metazoa</taxon>
        <taxon>Ecdysozoa</taxon>
        <taxon>Nematoda</taxon>
        <taxon>Chromadorea</taxon>
        <taxon>Rhabditida</taxon>
        <taxon>Rhabditina</taxon>
        <taxon>Rhabditomorpha</taxon>
        <taxon>Rhabditoidea</taxon>
        <taxon>Rhabditidae</taxon>
        <taxon>Peloderinae</taxon>
        <taxon>Caenorhabditis</taxon>
    </lineage>
</organism>
<reference evidence="3" key="1">
    <citation type="submission" date="2016-11" db="UniProtKB">
        <authorList>
            <consortium name="WormBaseParasite"/>
        </authorList>
    </citation>
    <scope>IDENTIFICATION</scope>
</reference>
<feature type="compositionally biased region" description="Basic and acidic residues" evidence="1">
    <location>
        <begin position="17"/>
        <end position="63"/>
    </location>
</feature>
<dbReference type="Proteomes" id="UP000095282">
    <property type="component" value="Unplaced"/>
</dbReference>
<sequence>MTKFLTRHIIGTSDMAPDMREEAEQEMDKRRREWKERQRLREAESRLADDSEEPVAKKAKKEESDDDDDEKDVKNEEESSSDSD</sequence>
<accession>A0A1I7U549</accession>
<evidence type="ECO:0000256" key="1">
    <source>
        <dbReference type="SAM" id="MobiDB-lite"/>
    </source>
</evidence>
<proteinExistence type="predicted"/>
<protein>
    <submittedName>
        <fullName evidence="3">MFAP1 domain-containing protein</fullName>
    </submittedName>
</protein>
<evidence type="ECO:0000313" key="3">
    <source>
        <dbReference type="WBParaSite" id="Csp11.Scaffold629.g14952.t1"/>
    </source>
</evidence>
<dbReference type="STRING" id="1561998.A0A1I7U549"/>
<dbReference type="AlphaFoldDB" id="A0A1I7U549"/>
<evidence type="ECO:0000313" key="2">
    <source>
        <dbReference type="Proteomes" id="UP000095282"/>
    </source>
</evidence>
<feature type="region of interest" description="Disordered" evidence="1">
    <location>
        <begin position="1"/>
        <end position="84"/>
    </location>
</feature>
<keyword evidence="2" id="KW-1185">Reference proteome</keyword>
<name>A0A1I7U549_9PELO</name>